<reference evidence="1 2" key="1">
    <citation type="submission" date="2024-01" db="EMBL/GenBank/DDBJ databases">
        <authorList>
            <person name="Allen C."/>
            <person name="Tagirdzhanova G."/>
        </authorList>
    </citation>
    <scope>NUCLEOTIDE SEQUENCE [LARGE SCALE GENOMIC DNA]</scope>
</reference>
<evidence type="ECO:0000313" key="2">
    <source>
        <dbReference type="Proteomes" id="UP001642406"/>
    </source>
</evidence>
<evidence type="ECO:0000313" key="1">
    <source>
        <dbReference type="EMBL" id="CAK7225700.1"/>
    </source>
</evidence>
<evidence type="ECO:0008006" key="3">
    <source>
        <dbReference type="Google" id="ProtNLM"/>
    </source>
</evidence>
<proteinExistence type="predicted"/>
<accession>A0ABP0C141</accession>
<dbReference type="EMBL" id="CAWUHC010000055">
    <property type="protein sequence ID" value="CAK7225700.1"/>
    <property type="molecule type" value="Genomic_DNA"/>
</dbReference>
<dbReference type="Proteomes" id="UP001642406">
    <property type="component" value="Unassembled WGS sequence"/>
</dbReference>
<keyword evidence="2" id="KW-1185">Reference proteome</keyword>
<name>A0ABP0C141_9PEZI</name>
<comment type="caution">
    <text evidence="1">The sequence shown here is derived from an EMBL/GenBank/DDBJ whole genome shotgun (WGS) entry which is preliminary data.</text>
</comment>
<gene>
    <name evidence="1" type="ORF">SBRCBS47491_005978</name>
</gene>
<protein>
    <recommendedName>
        <fullName evidence="3">F-box domain-containing protein</fullName>
    </recommendedName>
</protein>
<organism evidence="1 2">
    <name type="scientific">Sporothrix bragantina</name>
    <dbReference type="NCBI Taxonomy" id="671064"/>
    <lineage>
        <taxon>Eukaryota</taxon>
        <taxon>Fungi</taxon>
        <taxon>Dikarya</taxon>
        <taxon>Ascomycota</taxon>
        <taxon>Pezizomycotina</taxon>
        <taxon>Sordariomycetes</taxon>
        <taxon>Sordariomycetidae</taxon>
        <taxon>Ophiostomatales</taxon>
        <taxon>Ophiostomataceae</taxon>
        <taxon>Sporothrix</taxon>
    </lineage>
</organism>
<sequence length="844" mass="94945">MSLISLPNELLFLITAELPKPDAKSLRLAHSAFGYATSRRLFTTVFISKTKRDLEAFLAITNDPRLAVIPTRLVWYELTEDQNHIFLGRVKDEASRNESQPNRSQYCHRTFSMLYNLAAGAFWTEPYFTNDNLTKNSGSLETLLNETTRTYPDRRRATQESTEQVIGAAVRKLVNLHTIVAQPMPVDRVLAVSDEGYHLVAGTMQIETHETAAHDPNGLFLFSKACLGETLTRQIKSVYLAGPFASPSIFDRYYAASADSLALFENLLTIDLCVHWAAVRLYEALMYQDNQLARSMAKCLRAATKLQHLTICFEALTRYHQGRRSLLWGTLFADTRDGDRNDVAMGDESSNATQAVWPMLQSLSLTDAEFREQDLIRFVSRHSATLKHLGLYECDESTKVLVTEMAAMPQLKLSSLQVRAYRPDGLAHHSARDDFIVPEKELLAFINNETTFNPLSKTVRRVFSTAPVIWGPEESPSAAYFDLVTCTNWHGEREGQLDSIYLLGEMDIDLGHQDEVLEEIDHAALSYKAEGSRYEPSDANLYEWLYYETDSSQGEYEFGHNGMQDVDKGFGAPRMFKDAPMPYSVEDAAWIRAWAEQIAKDTEVDLDMVAAEPLHSDARQQALLLAARKADVRHMERCQGRNEDASPRWCWARVHIKDAKDGSAVEQEIYIWKTNTPGRGHPTTNWTFYQEYEDGTTAHGFGFEPLEFFADWNSQIGGDDGSELMSINEVDNDGKELVSTGVGKTKKSQSTLSPAIRMYAEPSVDSRAFRKFLKDAFDMGEPMEVGADAIKLEIYEDTLDDDESSTGDGDSNTKVQVLKGYNVKEMMVSGISVEPVVMDVGILV</sequence>